<dbReference type="RefSeq" id="WP_283763886.1">
    <property type="nucleotide sequence ID" value="NZ_JAQPOK010000130.1"/>
</dbReference>
<dbReference type="SUPFAM" id="SSF53756">
    <property type="entry name" value="UDP-Glycosyltransferase/glycogen phosphorylase"/>
    <property type="match status" value="1"/>
</dbReference>
<dbReference type="PANTHER" id="PTHR45947:SF3">
    <property type="entry name" value="SULFOQUINOVOSYL TRANSFERASE SQD2"/>
    <property type="match status" value="1"/>
</dbReference>
<dbReference type="Proteomes" id="UP001231370">
    <property type="component" value="Unassembled WGS sequence"/>
</dbReference>
<comment type="caution">
    <text evidence="2">The sequence shown here is derived from an EMBL/GenBank/DDBJ whole genome shotgun (WGS) entry which is preliminary data.</text>
</comment>
<dbReference type="EMBL" id="JAQPOK010000130">
    <property type="protein sequence ID" value="MDJ1180586.1"/>
    <property type="molecule type" value="Genomic_DNA"/>
</dbReference>
<dbReference type="Pfam" id="PF13692">
    <property type="entry name" value="Glyco_trans_1_4"/>
    <property type="match status" value="1"/>
</dbReference>
<dbReference type="Gene3D" id="3.40.50.2000">
    <property type="entry name" value="Glycogen Phosphorylase B"/>
    <property type="match status" value="2"/>
</dbReference>
<protein>
    <submittedName>
        <fullName evidence="2">Glycosyltransferase family 4 protein</fullName>
    </submittedName>
</protein>
<dbReference type="Pfam" id="PF13439">
    <property type="entry name" value="Glyco_transf_4"/>
    <property type="match status" value="1"/>
</dbReference>
<feature type="domain" description="Glycosyltransferase subfamily 4-like N-terminal" evidence="1">
    <location>
        <begin position="62"/>
        <end position="215"/>
    </location>
</feature>
<dbReference type="PANTHER" id="PTHR45947">
    <property type="entry name" value="SULFOQUINOVOSYL TRANSFERASE SQD2"/>
    <property type="match status" value="1"/>
</dbReference>
<sequence length="426" mass="48530">MKITLLSRGDSGAGGYVAVYRLYQGLKKVEDRTSLLVGSGKKSDTVSLNTSGFEKVFSQLAPSLDKLPLKRYRDRPSTLFSTQWVPDGLVAQLKQFEPDIVNVHWVSQGFMQIETLAKLPYPLVWTSHDMWGFTGGCHYTQECDRYTQECGQCPQLNSTKEHDLSRWVWQRKQRAWKTLPLTLVSPSHWLADCMRKSSLFGDKRIEVIANGLDTTVYKPCDRVSDGSHYRTYARNRLNLPQDKHLVLFGAVNATSDTRKGFHLLQSALQHLSQSDWKEKIELVIFGASRPQQEPSLGFKTHYLGKFQDDLALSLIYAAVDLFVAPSIQDNLPNTILESLACGTPAVAFKIGGMPDMIEHQQNGYLAQAFETEDLAQGMSWVLENRERYQHLCDRARQKVEQEFTLEIQAQNYLNLFAEIIDNYHKE</sequence>
<evidence type="ECO:0000313" key="3">
    <source>
        <dbReference type="Proteomes" id="UP001231370"/>
    </source>
</evidence>
<name>A0ABT7BN14_9CYAN</name>
<reference evidence="2 3" key="1">
    <citation type="submission" date="2023-01" db="EMBL/GenBank/DDBJ databases">
        <title>Novel diversity within Roseofilum (Cyanobacteria; Desertifilaceae) from marine benthic mats with descriptions of four novel species.</title>
        <authorList>
            <person name="Wang Y."/>
            <person name="Berthold D.E."/>
            <person name="Hu J."/>
            <person name="Lefler F.W."/>
            <person name="Laughinghouse H.D. IV."/>
        </authorList>
    </citation>
    <scope>NUCLEOTIDE SEQUENCE [LARGE SCALE GENOMIC DNA]</scope>
    <source>
        <strain evidence="2 3">BLCC-M91</strain>
    </source>
</reference>
<accession>A0ABT7BN14</accession>
<proteinExistence type="predicted"/>
<gene>
    <name evidence="2" type="ORF">PJF56_17130</name>
</gene>
<dbReference type="InterPro" id="IPR050194">
    <property type="entry name" value="Glycosyltransferase_grp1"/>
</dbReference>
<organism evidence="2 3">
    <name type="scientific">Roseofilum halophilum BLCC-M91</name>
    <dbReference type="NCBI Taxonomy" id="3022259"/>
    <lineage>
        <taxon>Bacteria</taxon>
        <taxon>Bacillati</taxon>
        <taxon>Cyanobacteriota</taxon>
        <taxon>Cyanophyceae</taxon>
        <taxon>Desertifilales</taxon>
        <taxon>Desertifilaceae</taxon>
        <taxon>Roseofilum</taxon>
        <taxon>Roseofilum halophilum</taxon>
    </lineage>
</organism>
<dbReference type="InterPro" id="IPR028098">
    <property type="entry name" value="Glyco_trans_4-like_N"/>
</dbReference>
<evidence type="ECO:0000259" key="1">
    <source>
        <dbReference type="Pfam" id="PF13439"/>
    </source>
</evidence>
<dbReference type="CDD" id="cd03825">
    <property type="entry name" value="GT4_WcaC-like"/>
    <property type="match status" value="1"/>
</dbReference>
<keyword evidence="3" id="KW-1185">Reference proteome</keyword>
<evidence type="ECO:0000313" key="2">
    <source>
        <dbReference type="EMBL" id="MDJ1180586.1"/>
    </source>
</evidence>